<evidence type="ECO:0000256" key="1">
    <source>
        <dbReference type="SAM" id="Phobius"/>
    </source>
</evidence>
<keyword evidence="1" id="KW-1133">Transmembrane helix</keyword>
<dbReference type="InterPro" id="IPR038503">
    <property type="entry name" value="SpoIIIAH_sf"/>
</dbReference>
<dbReference type="STRING" id="1844972.A7K91_23285"/>
<dbReference type="EMBL" id="LYPA01000075">
    <property type="protein sequence ID" value="OBR63041.1"/>
    <property type="molecule type" value="Genomic_DNA"/>
</dbReference>
<dbReference type="Proteomes" id="UP000092024">
    <property type="component" value="Unassembled WGS sequence"/>
</dbReference>
<evidence type="ECO:0000313" key="2">
    <source>
        <dbReference type="EMBL" id="OBR63041.1"/>
    </source>
</evidence>
<keyword evidence="1" id="KW-0812">Transmembrane</keyword>
<reference evidence="2 3" key="1">
    <citation type="submission" date="2016-05" db="EMBL/GenBank/DDBJ databases">
        <title>Paenibacillus oryzae. sp. nov., isolated from the rice root.</title>
        <authorList>
            <person name="Zhang J."/>
            <person name="Zhang X."/>
        </authorList>
    </citation>
    <scope>NUCLEOTIDE SEQUENCE [LARGE SCALE GENOMIC DNA]</scope>
    <source>
        <strain evidence="2 3">1DrF-4</strain>
    </source>
</reference>
<dbReference type="InterPro" id="IPR024232">
    <property type="entry name" value="SpoIIIAH"/>
</dbReference>
<dbReference type="RefSeq" id="WP_068686618.1">
    <property type="nucleotide sequence ID" value="NZ_LYPA01000075.1"/>
</dbReference>
<name>A0A1A5YBR9_9BACL</name>
<dbReference type="Gene3D" id="1.10.287.4300">
    <property type="entry name" value="Stage III sporulation protein AH-like"/>
    <property type="match status" value="1"/>
</dbReference>
<keyword evidence="1" id="KW-0472">Membrane</keyword>
<gene>
    <name evidence="2" type="ORF">A7K91_23285</name>
</gene>
<dbReference type="OrthoDB" id="2665883at2"/>
<accession>A0A1A5YBR9</accession>
<keyword evidence="3" id="KW-1185">Reference proteome</keyword>
<evidence type="ECO:0000313" key="3">
    <source>
        <dbReference type="Proteomes" id="UP000092024"/>
    </source>
</evidence>
<proteinExistence type="predicted"/>
<feature type="transmembrane region" description="Helical" evidence="1">
    <location>
        <begin position="7"/>
        <end position="26"/>
    </location>
</feature>
<dbReference type="AlphaFoldDB" id="A0A1A5YBR9"/>
<protein>
    <recommendedName>
        <fullName evidence="4">SpoIIIAH-like family protein</fullName>
    </recommendedName>
</protein>
<evidence type="ECO:0008006" key="4">
    <source>
        <dbReference type="Google" id="ProtNLM"/>
    </source>
</evidence>
<dbReference type="Pfam" id="PF12685">
    <property type="entry name" value="SpoIIIAH"/>
    <property type="match status" value="1"/>
</dbReference>
<comment type="caution">
    <text evidence="2">The sequence shown here is derived from an EMBL/GenBank/DDBJ whole genome shotgun (WGS) entry which is preliminary data.</text>
</comment>
<sequence>MNTKKQTVWLVSMLSLMVVLSAYYLFTQDLDDADKLTESGTPVQNVTEATGEGGLVVNGEAANGEELAARNQEVLEQLEREGFVAGGLFSELLAKRELQNKAEEERIMAIIADVSNDVEAATAAWSEMDQLEDKNSRIQELESALMEQYKMALISQENDRYKVVVTSQKLEKSEAAGIIEQVLKGLEVKPSQVTVQYVQEP</sequence>
<organism evidence="2 3">
    <name type="scientific">Paenibacillus oryzae</name>
    <dbReference type="NCBI Taxonomy" id="1844972"/>
    <lineage>
        <taxon>Bacteria</taxon>
        <taxon>Bacillati</taxon>
        <taxon>Bacillota</taxon>
        <taxon>Bacilli</taxon>
        <taxon>Bacillales</taxon>
        <taxon>Paenibacillaceae</taxon>
        <taxon>Paenibacillus</taxon>
    </lineage>
</organism>